<dbReference type="EMBL" id="CP036264">
    <property type="protein sequence ID" value="QEF98799.1"/>
    <property type="molecule type" value="Genomic_DNA"/>
</dbReference>
<dbReference type="Proteomes" id="UP000321353">
    <property type="component" value="Chromosome"/>
</dbReference>
<dbReference type="RefSeq" id="WP_147868288.1">
    <property type="nucleotide sequence ID" value="NZ_CP036264.1"/>
</dbReference>
<protein>
    <submittedName>
        <fullName evidence="1">Uncharacterized protein</fullName>
    </submittedName>
</protein>
<gene>
    <name evidence="1" type="ORF">Mal15_28550</name>
</gene>
<reference evidence="1 2" key="1">
    <citation type="submission" date="2019-02" db="EMBL/GenBank/DDBJ databases">
        <title>Planctomycetal bacteria perform biofilm scaping via a novel small molecule.</title>
        <authorList>
            <person name="Jeske O."/>
            <person name="Boedeker C."/>
            <person name="Wiegand S."/>
            <person name="Breitling P."/>
            <person name="Kallscheuer N."/>
            <person name="Jogler M."/>
            <person name="Rohde M."/>
            <person name="Petersen J."/>
            <person name="Medema M.H."/>
            <person name="Surup F."/>
            <person name="Jogler C."/>
        </authorList>
    </citation>
    <scope>NUCLEOTIDE SEQUENCE [LARGE SCALE GENOMIC DNA]</scope>
    <source>
        <strain evidence="1 2">Mal15</strain>
    </source>
</reference>
<dbReference type="AlphaFoldDB" id="A0A5B9ME52"/>
<organism evidence="1 2">
    <name type="scientific">Stieleria maiorica</name>
    <dbReference type="NCBI Taxonomy" id="2795974"/>
    <lineage>
        <taxon>Bacteria</taxon>
        <taxon>Pseudomonadati</taxon>
        <taxon>Planctomycetota</taxon>
        <taxon>Planctomycetia</taxon>
        <taxon>Pirellulales</taxon>
        <taxon>Pirellulaceae</taxon>
        <taxon>Stieleria</taxon>
    </lineage>
</organism>
<evidence type="ECO:0000313" key="1">
    <source>
        <dbReference type="EMBL" id="QEF98799.1"/>
    </source>
</evidence>
<evidence type="ECO:0000313" key="2">
    <source>
        <dbReference type="Proteomes" id="UP000321353"/>
    </source>
</evidence>
<name>A0A5B9ME52_9BACT</name>
<keyword evidence="2" id="KW-1185">Reference proteome</keyword>
<sequence length="81" mass="8687">MPAETNYIRCDECGIEFGFICEQEVCCPGCGHWMEFGHDCSCGDCRADDATEAAVQRIAAAVQIPVATVHAVLEMLTASTS</sequence>
<proteinExistence type="predicted"/>
<accession>A0A5B9ME52</accession>
<dbReference type="KEGG" id="smam:Mal15_28550"/>